<dbReference type="AlphaFoldDB" id="A0A8T3VHT2"/>
<protein>
    <recommendedName>
        <fullName evidence="11">CDP-archaeol synthase</fullName>
        <ecNumber evidence="11">2.7.7.67</ecNumber>
    </recommendedName>
    <alternativeName>
        <fullName evidence="11">CDP-2,3-bis-(O-geranylgeranyl)-sn-glycerol synthase</fullName>
    </alternativeName>
</protein>
<dbReference type="Proteomes" id="UP000713479">
    <property type="component" value="Unassembled WGS sequence"/>
</dbReference>
<keyword evidence="6 11" id="KW-1133">Transmembrane helix</keyword>
<evidence type="ECO:0000256" key="5">
    <source>
        <dbReference type="ARBA" id="ARBA00022842"/>
    </source>
</evidence>
<evidence type="ECO:0000256" key="10">
    <source>
        <dbReference type="ARBA" id="ARBA00023264"/>
    </source>
</evidence>
<feature type="transmembrane region" description="Helical" evidence="11">
    <location>
        <begin position="59"/>
        <end position="77"/>
    </location>
</feature>
<comment type="caution">
    <text evidence="12">The sequence shown here is derived from an EMBL/GenBank/DDBJ whole genome shotgun (WGS) entry which is preliminary data.</text>
</comment>
<comment type="catalytic activity">
    <reaction evidence="11">
        <text>2,3-bis-O-(geranylgeranyl)-sn-glycerol 1-phosphate + CTP + H(+) = CDP-2,3-bis-O-(geranylgeranyl)-sn-glycerol + diphosphate</text>
        <dbReference type="Rhea" id="RHEA:25690"/>
        <dbReference type="ChEBI" id="CHEBI:15378"/>
        <dbReference type="ChEBI" id="CHEBI:33019"/>
        <dbReference type="ChEBI" id="CHEBI:37563"/>
        <dbReference type="ChEBI" id="CHEBI:58837"/>
        <dbReference type="ChEBI" id="CHEBI:58838"/>
        <dbReference type="EC" id="2.7.7.67"/>
    </reaction>
</comment>
<evidence type="ECO:0000313" key="13">
    <source>
        <dbReference type="Proteomes" id="UP000713479"/>
    </source>
</evidence>
<dbReference type="EMBL" id="SUTF01000006">
    <property type="protein sequence ID" value="MBE6510692.1"/>
    <property type="molecule type" value="Genomic_DNA"/>
</dbReference>
<keyword evidence="4 11" id="KW-0812">Transmembrane</keyword>
<keyword evidence="10 11" id="KW-1208">Phospholipid metabolism</keyword>
<dbReference type="PANTHER" id="PTHR39650:SF1">
    <property type="entry name" value="CDP-ARCHAEOL SYNTHASE"/>
    <property type="match status" value="1"/>
</dbReference>
<sequence>MNIDLSMLGIMCVTTLYFLLPAYLSNSGGLIFGGGMPLDFGKSDSDGVRWIGDGVTWRGLIGGTILGTLVGAIQGYFGPELISMFGEYIVTPIAVGVLNGVVIGFLLGFGALVGDALGSFLKRRLGIGRGKPAPILDQLDFLVVALLFASLVVKFSPEFIVIAIVLTLIIHLIANTGAYLLGIKNVWY</sequence>
<evidence type="ECO:0000256" key="1">
    <source>
        <dbReference type="ARBA" id="ARBA00022475"/>
    </source>
</evidence>
<comment type="similarity">
    <text evidence="11">Belongs to the CDP-archaeol synthase family.</text>
</comment>
<dbReference type="InterPro" id="IPR032690">
    <property type="entry name" value="CarS"/>
</dbReference>
<accession>A0A8T3VHT2</accession>
<dbReference type="InterPro" id="IPR002726">
    <property type="entry name" value="CarS_archaea"/>
</dbReference>
<gene>
    <name evidence="11" type="primary">carS</name>
    <name evidence="12" type="ORF">E7Z74_05435</name>
</gene>
<comment type="function">
    <text evidence="11">Catalyzes the formation of CDP-2,3-bis-(O-geranylgeranyl)-sn-glycerol (CDP-archaeol) from 2,3-bis-(O-geranylgeranyl)-sn-glycerol 1-phosphate (DGGGP) and CTP. This reaction is the third ether-bond-formation step in the biosynthesis of archaeal membrane lipids.</text>
</comment>
<evidence type="ECO:0000256" key="4">
    <source>
        <dbReference type="ARBA" id="ARBA00022692"/>
    </source>
</evidence>
<comment type="cofactor">
    <cofactor evidence="11">
        <name>Mg(2+)</name>
        <dbReference type="ChEBI" id="CHEBI:18420"/>
    </cofactor>
</comment>
<keyword evidence="1 11" id="KW-1003">Cell membrane</keyword>
<reference evidence="12" key="1">
    <citation type="submission" date="2019-04" db="EMBL/GenBank/DDBJ databases">
        <title>Evolution of Biomass-Degrading Anaerobic Consortia Revealed by Metagenomics.</title>
        <authorList>
            <person name="Peng X."/>
        </authorList>
    </citation>
    <scope>NUCLEOTIDE SEQUENCE</scope>
    <source>
        <strain evidence="12">SIG13</strain>
    </source>
</reference>
<name>A0A8T3VHT2_9EURY</name>
<comment type="subcellular location">
    <subcellularLocation>
        <location evidence="11">Cell membrane</location>
        <topology evidence="11">Multi-pass membrane protein</topology>
    </subcellularLocation>
</comment>
<comment type="pathway">
    <text evidence="11">Membrane lipid metabolism; glycerophospholipid metabolism.</text>
</comment>
<evidence type="ECO:0000256" key="2">
    <source>
        <dbReference type="ARBA" id="ARBA00022516"/>
    </source>
</evidence>
<keyword evidence="9 11" id="KW-0594">Phospholipid biosynthesis</keyword>
<dbReference type="EC" id="2.7.7.67" evidence="11"/>
<evidence type="ECO:0000256" key="6">
    <source>
        <dbReference type="ARBA" id="ARBA00022989"/>
    </source>
</evidence>
<keyword evidence="8 11" id="KW-0472">Membrane</keyword>
<evidence type="ECO:0000256" key="11">
    <source>
        <dbReference type="HAMAP-Rule" id="MF_01117"/>
    </source>
</evidence>
<dbReference type="HAMAP" id="MF_01117">
    <property type="entry name" value="CDP_archaeol_synth"/>
    <property type="match status" value="1"/>
</dbReference>
<keyword evidence="2 11" id="KW-0444">Lipid biosynthesis</keyword>
<evidence type="ECO:0000256" key="8">
    <source>
        <dbReference type="ARBA" id="ARBA00023136"/>
    </source>
</evidence>
<evidence type="ECO:0000313" key="12">
    <source>
        <dbReference type="EMBL" id="MBE6510692.1"/>
    </source>
</evidence>
<dbReference type="NCBIfam" id="NF003114">
    <property type="entry name" value="PRK04032.1"/>
    <property type="match status" value="1"/>
</dbReference>
<evidence type="ECO:0000256" key="3">
    <source>
        <dbReference type="ARBA" id="ARBA00022679"/>
    </source>
</evidence>
<organism evidence="12 13">
    <name type="scientific">Methanobrevibacter millerae</name>
    <dbReference type="NCBI Taxonomy" id="230361"/>
    <lineage>
        <taxon>Archaea</taxon>
        <taxon>Methanobacteriati</taxon>
        <taxon>Methanobacteriota</taxon>
        <taxon>Methanomada group</taxon>
        <taxon>Methanobacteria</taxon>
        <taxon>Methanobacteriales</taxon>
        <taxon>Methanobacteriaceae</taxon>
        <taxon>Methanobrevibacter</taxon>
    </lineage>
</organism>
<proteinExistence type="inferred from homology"/>
<evidence type="ECO:0000256" key="9">
    <source>
        <dbReference type="ARBA" id="ARBA00023209"/>
    </source>
</evidence>
<keyword evidence="7 11" id="KW-0443">Lipid metabolism</keyword>
<keyword evidence="5 11" id="KW-0460">Magnesium</keyword>
<keyword evidence="12" id="KW-0548">Nucleotidyltransferase</keyword>
<dbReference type="PANTHER" id="PTHR39650">
    <property type="entry name" value="CDP-ARCHAEOL SYNTHASE"/>
    <property type="match status" value="1"/>
</dbReference>
<feature type="transmembrane region" description="Helical" evidence="11">
    <location>
        <begin position="89"/>
        <end position="114"/>
    </location>
</feature>
<keyword evidence="3 11" id="KW-0808">Transferase</keyword>
<evidence type="ECO:0000256" key="7">
    <source>
        <dbReference type="ARBA" id="ARBA00023098"/>
    </source>
</evidence>
<feature type="transmembrane region" description="Helical" evidence="11">
    <location>
        <begin position="6"/>
        <end position="24"/>
    </location>
</feature>
<feature type="transmembrane region" description="Helical" evidence="11">
    <location>
        <begin position="159"/>
        <end position="182"/>
    </location>
</feature>
<dbReference type="Pfam" id="PF01864">
    <property type="entry name" value="CarS-like"/>
    <property type="match status" value="1"/>
</dbReference>
<dbReference type="GO" id="GO:0046474">
    <property type="term" value="P:glycerophospholipid biosynthetic process"/>
    <property type="evidence" value="ECO:0007669"/>
    <property type="project" value="UniProtKB-UniRule"/>
</dbReference>
<dbReference type="GO" id="GO:0043338">
    <property type="term" value="F:CDP-2,3-bis-(O-geranylgeranyl)-sn-glycerol synthase activity"/>
    <property type="evidence" value="ECO:0007669"/>
    <property type="project" value="UniProtKB-EC"/>
</dbReference>
<dbReference type="GO" id="GO:0005886">
    <property type="term" value="C:plasma membrane"/>
    <property type="evidence" value="ECO:0007669"/>
    <property type="project" value="UniProtKB-SubCell"/>
</dbReference>